<sequence length="196" mass="22375">MSIILPEILYHGTTTKSLHIMKKELINKGYWKTGRDFGKGLYTTVNLAQAKVFANIKSNNPKNLPCVIKLKVENIDLSTYRKKIFLGASINWASLIYNHRIHEVGFSEYDLIVGPLADSSMRKVILECKLKQHSINWFYENVIRNKESKLIEDLGSQIVFSNGEFAKEVLSIDGWYIRSNGGWIYESVGKRDASSL</sequence>
<dbReference type="Pfam" id="PF13151">
    <property type="entry name" value="DUF3990"/>
    <property type="match status" value="1"/>
</dbReference>
<evidence type="ECO:0008006" key="3">
    <source>
        <dbReference type="Google" id="ProtNLM"/>
    </source>
</evidence>
<dbReference type="AlphaFoldDB" id="A0A3A9KFS3"/>
<protein>
    <recommendedName>
        <fullName evidence="3">DUF3990 domain-containing protein</fullName>
    </recommendedName>
</protein>
<reference evidence="1 2" key="1">
    <citation type="submission" date="2017-10" db="EMBL/GenBank/DDBJ databases">
        <title>Bacillus sp. nov., a halophilic bacterium isolated from a Keqin Lake.</title>
        <authorList>
            <person name="Wang H."/>
        </authorList>
    </citation>
    <scope>NUCLEOTIDE SEQUENCE [LARGE SCALE GENOMIC DNA]</scope>
    <source>
        <strain evidence="1 2">KCTC 13187</strain>
    </source>
</reference>
<organism evidence="1 2">
    <name type="scientific">Salipaludibacillus neizhouensis</name>
    <dbReference type="NCBI Taxonomy" id="885475"/>
    <lineage>
        <taxon>Bacteria</taxon>
        <taxon>Bacillati</taxon>
        <taxon>Bacillota</taxon>
        <taxon>Bacilli</taxon>
        <taxon>Bacillales</taxon>
        <taxon>Bacillaceae</taxon>
    </lineage>
</organism>
<dbReference type="EMBL" id="PDOE01000006">
    <property type="protein sequence ID" value="RKL66475.1"/>
    <property type="molecule type" value="Genomic_DNA"/>
</dbReference>
<dbReference type="Proteomes" id="UP000281498">
    <property type="component" value="Unassembled WGS sequence"/>
</dbReference>
<gene>
    <name evidence="1" type="ORF">CR203_14330</name>
</gene>
<dbReference type="InterPro" id="IPR025051">
    <property type="entry name" value="DUF3990"/>
</dbReference>
<comment type="caution">
    <text evidence="1">The sequence shown here is derived from an EMBL/GenBank/DDBJ whole genome shotgun (WGS) entry which is preliminary data.</text>
</comment>
<evidence type="ECO:0000313" key="1">
    <source>
        <dbReference type="EMBL" id="RKL66475.1"/>
    </source>
</evidence>
<dbReference type="RefSeq" id="WP_110935755.1">
    <property type="nucleotide sequence ID" value="NZ_KZ614146.1"/>
</dbReference>
<accession>A0A3A9KFS3</accession>
<keyword evidence="2" id="KW-1185">Reference proteome</keyword>
<evidence type="ECO:0000313" key="2">
    <source>
        <dbReference type="Proteomes" id="UP000281498"/>
    </source>
</evidence>
<dbReference type="OrthoDB" id="9813772at2"/>
<proteinExistence type="predicted"/>
<name>A0A3A9KFS3_9BACI</name>